<accession>A0A6N8JDL5</accession>
<name>A0A6N8JDL5_9BACT</name>
<protein>
    <submittedName>
        <fullName evidence="1">Uncharacterized protein</fullName>
    </submittedName>
</protein>
<reference evidence="1 2" key="1">
    <citation type="submission" date="2019-12" db="EMBL/GenBank/DDBJ databases">
        <title>The draft genomic sequence of strain Chitinophaga oryziterrae JCM 16595.</title>
        <authorList>
            <person name="Zhang X."/>
        </authorList>
    </citation>
    <scope>NUCLEOTIDE SEQUENCE [LARGE SCALE GENOMIC DNA]</scope>
    <source>
        <strain evidence="1 2">JCM 16595</strain>
    </source>
</reference>
<dbReference type="RefSeq" id="WP_157301100.1">
    <property type="nucleotide sequence ID" value="NZ_BAAAZB010000002.1"/>
</dbReference>
<sequence>MKKVILFVLIVISMPGLLKAQQKKVAAGQLSVAPLYPLVIKNKLTLSSPVFASVFSSAPLPVTPTAISPVGPRDYYQQHFGYFCKREWNWEKQTKVPVKFRLGSYQEAQRIEGKQ</sequence>
<gene>
    <name evidence="1" type="ORF">GO495_17880</name>
</gene>
<dbReference type="EMBL" id="WRXO01000005">
    <property type="protein sequence ID" value="MVT42468.1"/>
    <property type="molecule type" value="Genomic_DNA"/>
</dbReference>
<keyword evidence="2" id="KW-1185">Reference proteome</keyword>
<organism evidence="1 2">
    <name type="scientific">Chitinophaga oryziterrae</name>
    <dbReference type="NCBI Taxonomy" id="1031224"/>
    <lineage>
        <taxon>Bacteria</taxon>
        <taxon>Pseudomonadati</taxon>
        <taxon>Bacteroidota</taxon>
        <taxon>Chitinophagia</taxon>
        <taxon>Chitinophagales</taxon>
        <taxon>Chitinophagaceae</taxon>
        <taxon>Chitinophaga</taxon>
    </lineage>
</organism>
<dbReference type="AlphaFoldDB" id="A0A6N8JDL5"/>
<dbReference type="Proteomes" id="UP000468388">
    <property type="component" value="Unassembled WGS sequence"/>
</dbReference>
<evidence type="ECO:0000313" key="1">
    <source>
        <dbReference type="EMBL" id="MVT42468.1"/>
    </source>
</evidence>
<dbReference type="OrthoDB" id="1493451at2"/>
<evidence type="ECO:0000313" key="2">
    <source>
        <dbReference type="Proteomes" id="UP000468388"/>
    </source>
</evidence>
<proteinExistence type="predicted"/>
<comment type="caution">
    <text evidence="1">The sequence shown here is derived from an EMBL/GenBank/DDBJ whole genome shotgun (WGS) entry which is preliminary data.</text>
</comment>